<keyword evidence="3" id="KW-0408">Iron</keyword>
<evidence type="ECO:0000256" key="3">
    <source>
        <dbReference type="ARBA" id="ARBA00023004"/>
    </source>
</evidence>
<dbReference type="GO" id="GO:0004497">
    <property type="term" value="F:monooxygenase activity"/>
    <property type="evidence" value="ECO:0007669"/>
    <property type="project" value="InterPro"/>
</dbReference>
<dbReference type="PANTHER" id="PTHR47955:SF15">
    <property type="entry name" value="CYTOCHROME P450 71A2-LIKE"/>
    <property type="match status" value="1"/>
</dbReference>
<comment type="similarity">
    <text evidence="1">Belongs to the cytochrome P450 family.</text>
</comment>
<name>A0A6A2XBE0_HIBSY</name>
<dbReference type="EMBL" id="VEPZ02001443">
    <property type="protein sequence ID" value="KAE8672562.1"/>
    <property type="molecule type" value="Genomic_DNA"/>
</dbReference>
<reference evidence="4" key="1">
    <citation type="submission" date="2019-09" db="EMBL/GenBank/DDBJ databases">
        <title>Draft genome information of white flower Hibiscus syriacus.</title>
        <authorList>
            <person name="Kim Y.-M."/>
        </authorList>
    </citation>
    <scope>NUCLEOTIDE SEQUENCE [LARGE SCALE GENOMIC DNA]</scope>
    <source>
        <strain evidence="4">YM2019G1</strain>
    </source>
</reference>
<dbReference type="Gene3D" id="1.10.630.10">
    <property type="entry name" value="Cytochrome P450"/>
    <property type="match status" value="1"/>
</dbReference>
<comment type="caution">
    <text evidence="4">The sequence shown here is derived from an EMBL/GenBank/DDBJ whole genome shotgun (WGS) entry which is preliminary data.</text>
</comment>
<dbReference type="GO" id="GO:0020037">
    <property type="term" value="F:heme binding"/>
    <property type="evidence" value="ECO:0007669"/>
    <property type="project" value="InterPro"/>
</dbReference>
<accession>A0A6A2XBE0</accession>
<dbReference type="InterPro" id="IPR036396">
    <property type="entry name" value="Cyt_P450_sf"/>
</dbReference>
<dbReference type="AlphaFoldDB" id="A0A6A2XBE0"/>
<dbReference type="GO" id="GO:0005506">
    <property type="term" value="F:iron ion binding"/>
    <property type="evidence" value="ECO:0007669"/>
    <property type="project" value="InterPro"/>
</dbReference>
<organism evidence="4 5">
    <name type="scientific">Hibiscus syriacus</name>
    <name type="common">Rose of Sharon</name>
    <dbReference type="NCBI Taxonomy" id="106335"/>
    <lineage>
        <taxon>Eukaryota</taxon>
        <taxon>Viridiplantae</taxon>
        <taxon>Streptophyta</taxon>
        <taxon>Embryophyta</taxon>
        <taxon>Tracheophyta</taxon>
        <taxon>Spermatophyta</taxon>
        <taxon>Magnoliopsida</taxon>
        <taxon>eudicotyledons</taxon>
        <taxon>Gunneridae</taxon>
        <taxon>Pentapetalae</taxon>
        <taxon>rosids</taxon>
        <taxon>malvids</taxon>
        <taxon>Malvales</taxon>
        <taxon>Malvaceae</taxon>
        <taxon>Malvoideae</taxon>
        <taxon>Hibiscus</taxon>
    </lineage>
</organism>
<dbReference type="PANTHER" id="PTHR47955">
    <property type="entry name" value="CYTOCHROME P450 FAMILY 71 PROTEIN"/>
    <property type="match status" value="1"/>
</dbReference>
<dbReference type="InterPro" id="IPR001128">
    <property type="entry name" value="Cyt_P450"/>
</dbReference>
<dbReference type="SUPFAM" id="SSF48264">
    <property type="entry name" value="Cytochrome P450"/>
    <property type="match status" value="1"/>
</dbReference>
<proteinExistence type="inferred from homology"/>
<protein>
    <submittedName>
        <fullName evidence="4">Cytochrome P450 71A1</fullName>
    </submittedName>
</protein>
<dbReference type="Proteomes" id="UP000436088">
    <property type="component" value="Unassembled WGS sequence"/>
</dbReference>
<dbReference type="GO" id="GO:0016705">
    <property type="term" value="F:oxidoreductase activity, acting on paired donors, with incorporation or reduction of molecular oxygen"/>
    <property type="evidence" value="ECO:0007669"/>
    <property type="project" value="InterPro"/>
</dbReference>
<evidence type="ECO:0000256" key="1">
    <source>
        <dbReference type="ARBA" id="ARBA00010617"/>
    </source>
</evidence>
<dbReference type="OrthoDB" id="1470350at2759"/>
<dbReference type="Pfam" id="PF00067">
    <property type="entry name" value="p450"/>
    <property type="match status" value="1"/>
</dbReference>
<evidence type="ECO:0000313" key="4">
    <source>
        <dbReference type="EMBL" id="KAE8672562.1"/>
    </source>
</evidence>
<evidence type="ECO:0000313" key="5">
    <source>
        <dbReference type="Proteomes" id="UP000436088"/>
    </source>
</evidence>
<gene>
    <name evidence="4" type="ORF">F3Y22_tig00111837pilonHSYRG00315</name>
</gene>
<keyword evidence="5" id="KW-1185">Reference proteome</keyword>
<keyword evidence="2" id="KW-0479">Metal-binding</keyword>
<sequence>MFLTNIKSRLSDLCKGTLIKSLDYLSARRFGPLMSLHFGNVPVHVVSSADTAREITKTHDLIFINRPKRIFFQILLYDYKDVVSARYGEYWRQMRSICVLNLLSNKRVQSYRAIREEKTALAVKNVQKSSSSGLLVNLSELFLMTLNNDVGDYLPWLAWVSHVNGFNAKAKKVAKEFDEFLDEHENHHNKQVNYFKGIQGKDQKDFCGCSAGDSKAKSRGS</sequence>
<evidence type="ECO:0000256" key="2">
    <source>
        <dbReference type="ARBA" id="ARBA00022723"/>
    </source>
</evidence>